<feature type="region of interest" description="Disordered" evidence="8">
    <location>
        <begin position="336"/>
        <end position="370"/>
    </location>
</feature>
<name>A0AAF3FAK7_9BILA</name>
<keyword evidence="6 7" id="KW-0067">ATP-binding</keyword>
<dbReference type="InterPro" id="IPR011009">
    <property type="entry name" value="Kinase-like_dom_sf"/>
</dbReference>
<feature type="domain" description="Protein kinase" evidence="9">
    <location>
        <begin position="24"/>
        <end position="290"/>
    </location>
</feature>
<dbReference type="Gene3D" id="1.10.510.10">
    <property type="entry name" value="Transferase(Phosphotransferase) domain 1"/>
    <property type="match status" value="1"/>
</dbReference>
<evidence type="ECO:0000256" key="6">
    <source>
        <dbReference type="ARBA" id="ARBA00022840"/>
    </source>
</evidence>
<proteinExistence type="inferred from homology"/>
<dbReference type="SUPFAM" id="SSF56112">
    <property type="entry name" value="Protein kinase-like (PK-like)"/>
    <property type="match status" value="1"/>
</dbReference>
<dbReference type="InterPro" id="IPR008271">
    <property type="entry name" value="Ser/Thr_kinase_AS"/>
</dbReference>
<keyword evidence="5" id="KW-0418">Kinase</keyword>
<evidence type="ECO:0000256" key="2">
    <source>
        <dbReference type="ARBA" id="ARBA00022527"/>
    </source>
</evidence>
<dbReference type="GO" id="GO:0043123">
    <property type="term" value="P:positive regulation of canonical NF-kappaB signal transduction"/>
    <property type="evidence" value="ECO:0007669"/>
    <property type="project" value="TreeGrafter"/>
</dbReference>
<sequence>MSALQSQGLQTYDVVFPIIRHSEVRKLRELGAGTFGKVYQGFSHAVGNVAIKVCGMEDQKKLVQEVIRTLRYGAAHPNIVKVFGYFDDPRYGLSLVLEYMSGGSLQDVACKRKDLIYYVDHIVSWMYQVTSAVAHMHKCNVLHRDLKPDNILMNELYTTVKICDLGESRVLASNGEDMTTRVGSYLFMAPEVMTSHQYDSRVDVFSLGMVFWMMFARRLPTFIQKYKTPVAFIVGIQNGERPSELPILKVFNDLIQTCMAGNPEDRLHSDKLRDFCVELIEKFPHGQHFLITMPESDRLYEPINVRGDVYDSMTALIDNPLQTVAPTKYIGPPLQPDPLPHLRPIEVTPSPSPIHSHRNPSPQPPTEKQVPIEPIEKMIDEKLEPFRTLLETGAVTKTVVLTTTEDGHYNPYPSTLTEISDVGKLEQTLIASRQETLGELKDVKEYPEIHPEPPVRTVHFTLQNLTVREEEKVKAPEPDIVSNVQILSPSGDILKTAQNWYVKSTKIEMNHVQRMKERYMQAAGIKEEDE</sequence>
<accession>A0AAF3FAK7</accession>
<dbReference type="PANTHER" id="PTHR46716:SF1">
    <property type="entry name" value="MITOGEN-ACTIVATED PROTEIN KINASE KINASE KINASE 7"/>
    <property type="match status" value="1"/>
</dbReference>
<dbReference type="PANTHER" id="PTHR46716">
    <property type="entry name" value="MITOGEN-ACTIVATED PROTEIN KINASE KINASE KINASE 7"/>
    <property type="match status" value="1"/>
</dbReference>
<organism evidence="10 11">
    <name type="scientific">Mesorhabditis belari</name>
    <dbReference type="NCBI Taxonomy" id="2138241"/>
    <lineage>
        <taxon>Eukaryota</taxon>
        <taxon>Metazoa</taxon>
        <taxon>Ecdysozoa</taxon>
        <taxon>Nematoda</taxon>
        <taxon>Chromadorea</taxon>
        <taxon>Rhabditida</taxon>
        <taxon>Rhabditina</taxon>
        <taxon>Rhabditomorpha</taxon>
        <taxon>Rhabditoidea</taxon>
        <taxon>Rhabditidae</taxon>
        <taxon>Mesorhabditinae</taxon>
        <taxon>Mesorhabditis</taxon>
    </lineage>
</organism>
<dbReference type="GO" id="GO:0019899">
    <property type="term" value="F:enzyme binding"/>
    <property type="evidence" value="ECO:0007669"/>
    <property type="project" value="UniProtKB-ARBA"/>
</dbReference>
<keyword evidence="3" id="KW-0808">Transferase</keyword>
<dbReference type="PROSITE" id="PS50011">
    <property type="entry name" value="PROTEIN_KINASE_DOM"/>
    <property type="match status" value="1"/>
</dbReference>
<reference evidence="11" key="1">
    <citation type="submission" date="2024-02" db="UniProtKB">
        <authorList>
            <consortium name="WormBaseParasite"/>
        </authorList>
    </citation>
    <scope>IDENTIFICATION</scope>
</reference>
<dbReference type="PROSITE" id="PS00107">
    <property type="entry name" value="PROTEIN_KINASE_ATP"/>
    <property type="match status" value="1"/>
</dbReference>
<evidence type="ECO:0000256" key="5">
    <source>
        <dbReference type="ARBA" id="ARBA00022777"/>
    </source>
</evidence>
<dbReference type="GO" id="GO:0004709">
    <property type="term" value="F:MAP kinase kinase kinase activity"/>
    <property type="evidence" value="ECO:0007669"/>
    <property type="project" value="TreeGrafter"/>
</dbReference>
<dbReference type="WBParaSite" id="MBELARI_LOCUS3909">
    <property type="protein sequence ID" value="MBELARI_LOCUS3909"/>
    <property type="gene ID" value="MBELARI_LOCUS3909"/>
</dbReference>
<dbReference type="Gene3D" id="3.30.200.20">
    <property type="entry name" value="Phosphorylase Kinase, domain 1"/>
    <property type="match status" value="1"/>
</dbReference>
<evidence type="ECO:0000313" key="10">
    <source>
        <dbReference type="Proteomes" id="UP000887575"/>
    </source>
</evidence>
<evidence type="ECO:0000256" key="8">
    <source>
        <dbReference type="SAM" id="MobiDB-lite"/>
    </source>
</evidence>
<evidence type="ECO:0000256" key="7">
    <source>
        <dbReference type="PROSITE-ProRule" id="PRU10141"/>
    </source>
</evidence>
<feature type="binding site" evidence="7">
    <location>
        <position position="52"/>
    </location>
    <ligand>
        <name>ATP</name>
        <dbReference type="ChEBI" id="CHEBI:30616"/>
    </ligand>
</feature>
<evidence type="ECO:0000256" key="4">
    <source>
        <dbReference type="ARBA" id="ARBA00022741"/>
    </source>
</evidence>
<dbReference type="InterPro" id="IPR000719">
    <property type="entry name" value="Prot_kinase_dom"/>
</dbReference>
<keyword evidence="2" id="KW-0723">Serine/threonine-protein kinase</keyword>
<dbReference type="Pfam" id="PF00069">
    <property type="entry name" value="Pkinase"/>
    <property type="match status" value="1"/>
</dbReference>
<evidence type="ECO:0000256" key="3">
    <source>
        <dbReference type="ARBA" id="ARBA00022679"/>
    </source>
</evidence>
<dbReference type="AlphaFoldDB" id="A0AAF3FAK7"/>
<dbReference type="Proteomes" id="UP000887575">
    <property type="component" value="Unassembled WGS sequence"/>
</dbReference>
<dbReference type="GO" id="GO:0005524">
    <property type="term" value="F:ATP binding"/>
    <property type="evidence" value="ECO:0007669"/>
    <property type="project" value="UniProtKB-UniRule"/>
</dbReference>
<evidence type="ECO:0000313" key="11">
    <source>
        <dbReference type="WBParaSite" id="MBELARI_LOCUS3909"/>
    </source>
</evidence>
<dbReference type="SMART" id="SM00220">
    <property type="entry name" value="S_TKc"/>
    <property type="match status" value="1"/>
</dbReference>
<comment type="similarity">
    <text evidence="1">Belongs to the protein kinase superfamily. STE Ser/Thr protein kinase family. MAP kinase kinase kinase subfamily.</text>
</comment>
<dbReference type="GO" id="GO:0006955">
    <property type="term" value="P:immune response"/>
    <property type="evidence" value="ECO:0007669"/>
    <property type="project" value="TreeGrafter"/>
</dbReference>
<dbReference type="InterPro" id="IPR017441">
    <property type="entry name" value="Protein_kinase_ATP_BS"/>
</dbReference>
<evidence type="ECO:0000259" key="9">
    <source>
        <dbReference type="PROSITE" id="PS50011"/>
    </source>
</evidence>
<dbReference type="GO" id="GO:0007254">
    <property type="term" value="P:JNK cascade"/>
    <property type="evidence" value="ECO:0007669"/>
    <property type="project" value="TreeGrafter"/>
</dbReference>
<evidence type="ECO:0000256" key="1">
    <source>
        <dbReference type="ARBA" id="ARBA00006529"/>
    </source>
</evidence>
<keyword evidence="10" id="KW-1185">Reference proteome</keyword>
<keyword evidence="4 7" id="KW-0547">Nucleotide-binding</keyword>
<dbReference type="PROSITE" id="PS00108">
    <property type="entry name" value="PROTEIN_KINASE_ST"/>
    <property type="match status" value="1"/>
</dbReference>
<protein>
    <submittedName>
        <fullName evidence="11">Protein kinase domain-containing protein</fullName>
    </submittedName>
</protein>